<evidence type="ECO:0008006" key="4">
    <source>
        <dbReference type="Google" id="ProtNLM"/>
    </source>
</evidence>
<comment type="caution">
    <text evidence="2">The sequence shown here is derived from an EMBL/GenBank/DDBJ whole genome shotgun (WGS) entry which is preliminary data.</text>
</comment>
<dbReference type="EMBL" id="JAUSYA010000001">
    <property type="protein sequence ID" value="MDQ0687101.1"/>
    <property type="molecule type" value="Genomic_DNA"/>
</dbReference>
<dbReference type="Proteomes" id="UP001243364">
    <property type="component" value="Unassembled WGS sequence"/>
</dbReference>
<keyword evidence="3" id="KW-1185">Reference proteome</keyword>
<evidence type="ECO:0000313" key="2">
    <source>
        <dbReference type="EMBL" id="MDQ0687101.1"/>
    </source>
</evidence>
<proteinExistence type="predicted"/>
<evidence type="ECO:0000256" key="1">
    <source>
        <dbReference type="SAM" id="MobiDB-lite"/>
    </source>
</evidence>
<dbReference type="Pfam" id="PF12900">
    <property type="entry name" value="Pyridox_ox_2"/>
    <property type="match status" value="1"/>
</dbReference>
<sequence>MAPRRPRRAGPDGAVLLSTSAAAELVRGVDGAVVAFETDDVDAAGRSGWSVVVTGPDAVVTAPARHERLARTGPAPPGVGAAGGLRPHRARTGHRT</sequence>
<dbReference type="Gene3D" id="2.30.110.10">
    <property type="entry name" value="Electron Transport, Fmn-binding Protein, Chain A"/>
    <property type="match status" value="1"/>
</dbReference>
<evidence type="ECO:0000313" key="3">
    <source>
        <dbReference type="Proteomes" id="UP001243364"/>
    </source>
</evidence>
<dbReference type="InterPro" id="IPR024747">
    <property type="entry name" value="Pyridox_Oxase-rel"/>
</dbReference>
<feature type="compositionally biased region" description="Basic residues" evidence="1">
    <location>
        <begin position="86"/>
        <end position="96"/>
    </location>
</feature>
<dbReference type="InterPro" id="IPR012349">
    <property type="entry name" value="Split_barrel_FMN-bd"/>
</dbReference>
<name>A0ABU0QAA6_STRAH</name>
<reference evidence="2 3" key="1">
    <citation type="submission" date="2023-07" db="EMBL/GenBank/DDBJ databases">
        <title>Comparative genomics of wheat-associated soil bacteria to identify genetic determinants of phenazine resistance.</title>
        <authorList>
            <person name="Mouncey N."/>
        </authorList>
    </citation>
    <scope>NUCLEOTIDE SEQUENCE [LARGE SCALE GENOMIC DNA]</scope>
    <source>
        <strain evidence="2 3">W4I19-2</strain>
    </source>
</reference>
<protein>
    <recommendedName>
        <fullName evidence="4">Pyridoxamine 5'-phosphate oxidase family protein</fullName>
    </recommendedName>
</protein>
<accession>A0ABU0QAA6</accession>
<feature type="region of interest" description="Disordered" evidence="1">
    <location>
        <begin position="66"/>
        <end position="96"/>
    </location>
</feature>
<gene>
    <name evidence="2" type="ORF">QFZ56_006064</name>
</gene>
<organism evidence="2 3">
    <name type="scientific">Streptomyces achromogenes</name>
    <dbReference type="NCBI Taxonomy" id="67255"/>
    <lineage>
        <taxon>Bacteria</taxon>
        <taxon>Bacillati</taxon>
        <taxon>Actinomycetota</taxon>
        <taxon>Actinomycetes</taxon>
        <taxon>Kitasatosporales</taxon>
        <taxon>Streptomycetaceae</taxon>
        <taxon>Streptomyces</taxon>
    </lineage>
</organism>